<proteinExistence type="inferred from homology"/>
<dbReference type="GO" id="GO:0090110">
    <property type="term" value="P:COPII-coated vesicle cargo loading"/>
    <property type="evidence" value="ECO:0007669"/>
    <property type="project" value="TreeGrafter"/>
</dbReference>
<keyword evidence="1" id="KW-0813">Transport</keyword>
<keyword evidence="1" id="KW-0862">Zinc</keyword>
<keyword evidence="1" id="KW-0968">Cytoplasmic vesicle</keyword>
<keyword evidence="1" id="KW-0931">ER-Golgi transport</keyword>
<dbReference type="InterPro" id="IPR036465">
    <property type="entry name" value="vWFA_dom_sf"/>
</dbReference>
<reference evidence="3 4" key="1">
    <citation type="journal article" date="2014" name="Agronomy (Basel)">
        <title>A Draft Genome Sequence for Ensete ventricosum, the Drought-Tolerant Tree Against Hunger.</title>
        <authorList>
            <person name="Harrison J."/>
            <person name="Moore K.A."/>
            <person name="Paszkiewicz K."/>
            <person name="Jones T."/>
            <person name="Grant M."/>
            <person name="Ambacheew D."/>
            <person name="Muzemil S."/>
            <person name="Studholme D.J."/>
        </authorList>
    </citation>
    <scope>NUCLEOTIDE SEQUENCE [LARGE SCALE GENOMIC DNA]</scope>
</reference>
<evidence type="ECO:0000313" key="4">
    <source>
        <dbReference type="Proteomes" id="UP000287651"/>
    </source>
</evidence>
<dbReference type="EMBL" id="AMZH03018799">
    <property type="protein sequence ID" value="RRT41171.1"/>
    <property type="molecule type" value="Genomic_DNA"/>
</dbReference>
<dbReference type="GO" id="GO:0070971">
    <property type="term" value="C:endoplasmic reticulum exit site"/>
    <property type="evidence" value="ECO:0007669"/>
    <property type="project" value="TreeGrafter"/>
</dbReference>
<accession>A0A426XP00</accession>
<keyword evidence="1" id="KW-0963">Cytoplasm</keyword>
<dbReference type="PANTHER" id="PTHR11141">
    <property type="entry name" value="PROTEIN TRANSPORT PROTEIN SEC23"/>
    <property type="match status" value="1"/>
</dbReference>
<sequence length="307" mass="33153">MRRAISLVPDYALVGFVTFGTQVHLYELGLADVSKIYVFRGTKEISKDQILDQLGLSASSVRHGAAVGAPGYPKVPQANGFHPSGSVNRFLLQAADCEYALSKHFSCVLSLSQLLDELQADQWPVEAGNRALRCTGIALNVASGLLGACMPGTGARIIALVGGPCTQGPGMIVSKEYSESVRSHKDLDKDAGPHFHKAVRFYDNLAKQLVNQGDLIMLQSGTLEINCSKDIKIQGVIGPCTSLEKGPEGQMRLRVTTVTRRWVAGNRTARYCTVPPKINRRLSVSAVGGRLREKSTVDSRFQLSAVD</sequence>
<dbReference type="SUPFAM" id="SSF81995">
    <property type="entry name" value="beta-sandwich domain of Sec23/24"/>
    <property type="match status" value="1"/>
</dbReference>
<comment type="caution">
    <text evidence="3">The sequence shown here is derived from an EMBL/GenBank/DDBJ whole genome shotgun (WGS) entry which is preliminary data.</text>
</comment>
<feature type="domain" description="Sec23/Sec24 trunk" evidence="2">
    <location>
        <begin position="2"/>
        <end position="214"/>
    </location>
</feature>
<name>A0A426XP00_ENSVE</name>
<dbReference type="SUPFAM" id="SSF53300">
    <property type="entry name" value="vWA-like"/>
    <property type="match status" value="1"/>
</dbReference>
<dbReference type="GO" id="GO:0046872">
    <property type="term" value="F:metal ion binding"/>
    <property type="evidence" value="ECO:0007669"/>
    <property type="project" value="UniProtKB-KW"/>
</dbReference>
<dbReference type="Gene3D" id="3.40.50.410">
    <property type="entry name" value="von Willebrand factor, type A domain"/>
    <property type="match status" value="1"/>
</dbReference>
<keyword evidence="1" id="KW-0653">Protein transport</keyword>
<organism evidence="3 4">
    <name type="scientific">Ensete ventricosum</name>
    <name type="common">Abyssinian banana</name>
    <name type="synonym">Musa ensete</name>
    <dbReference type="NCBI Taxonomy" id="4639"/>
    <lineage>
        <taxon>Eukaryota</taxon>
        <taxon>Viridiplantae</taxon>
        <taxon>Streptophyta</taxon>
        <taxon>Embryophyta</taxon>
        <taxon>Tracheophyta</taxon>
        <taxon>Spermatophyta</taxon>
        <taxon>Magnoliopsida</taxon>
        <taxon>Liliopsida</taxon>
        <taxon>Zingiberales</taxon>
        <taxon>Musaceae</taxon>
        <taxon>Ensete</taxon>
    </lineage>
</organism>
<dbReference type="PANTHER" id="PTHR11141:SF0">
    <property type="entry name" value="PROTEIN TRANSPORT PROTEIN SEC23"/>
    <property type="match status" value="1"/>
</dbReference>
<comment type="similarity">
    <text evidence="1">Belongs to the SEC23/SEC24 family. SEC23 subfamily.</text>
</comment>
<dbReference type="Proteomes" id="UP000287651">
    <property type="component" value="Unassembled WGS sequence"/>
</dbReference>
<dbReference type="Pfam" id="PF04811">
    <property type="entry name" value="Sec23_trunk"/>
    <property type="match status" value="1"/>
</dbReference>
<evidence type="ECO:0000313" key="3">
    <source>
        <dbReference type="EMBL" id="RRT41171.1"/>
    </source>
</evidence>
<keyword evidence="1" id="KW-0472">Membrane</keyword>
<gene>
    <name evidence="3" type="ORF">B296_00058005</name>
</gene>
<keyword evidence="1" id="KW-0256">Endoplasmic reticulum</keyword>
<evidence type="ECO:0000256" key="1">
    <source>
        <dbReference type="RuleBase" id="RU365030"/>
    </source>
</evidence>
<dbReference type="GO" id="GO:0030127">
    <property type="term" value="C:COPII vesicle coat"/>
    <property type="evidence" value="ECO:0007669"/>
    <property type="project" value="InterPro"/>
</dbReference>
<dbReference type="AlphaFoldDB" id="A0A426XP00"/>
<dbReference type="GO" id="GO:0005096">
    <property type="term" value="F:GTPase activator activity"/>
    <property type="evidence" value="ECO:0007669"/>
    <property type="project" value="TreeGrafter"/>
</dbReference>
<dbReference type="InterPro" id="IPR006896">
    <property type="entry name" value="Sec23/24_trunk_dom"/>
</dbReference>
<protein>
    <recommendedName>
        <fullName evidence="1">Protein transport protein SEC23</fullName>
    </recommendedName>
</protein>
<comment type="function">
    <text evidence="1">Component of the coat protein complex II (COPII) which promotes the formation of transport vesicles from the endoplasmic reticulum (ER). The coat has two main functions, the physical deformation of the endoplasmic reticulum membrane into vesicles and the selection of cargo molecules.</text>
</comment>
<dbReference type="GO" id="GO:0006886">
    <property type="term" value="P:intracellular protein transport"/>
    <property type="evidence" value="ECO:0007669"/>
    <property type="project" value="InterPro"/>
</dbReference>
<dbReference type="InterPro" id="IPR037364">
    <property type="entry name" value="Sec23"/>
</dbReference>
<evidence type="ECO:0000259" key="2">
    <source>
        <dbReference type="Pfam" id="PF04811"/>
    </source>
</evidence>
<comment type="subcellular location">
    <subcellularLocation>
        <location evidence="1">Cytoplasmic vesicle</location>
        <location evidence="1">COPII-coated vesicle membrane</location>
        <topology evidence="1">Peripheral membrane protein</topology>
        <orientation evidence="1">Cytoplasmic side</orientation>
    </subcellularLocation>
    <subcellularLocation>
        <location evidence="1">Endoplasmic reticulum membrane</location>
        <topology evidence="1">Peripheral membrane protein</topology>
        <orientation evidence="1">Cytoplasmic side</orientation>
    </subcellularLocation>
</comment>
<keyword evidence="1" id="KW-0479">Metal-binding</keyword>
<dbReference type="GO" id="GO:0005789">
    <property type="term" value="C:endoplasmic reticulum membrane"/>
    <property type="evidence" value="ECO:0007669"/>
    <property type="project" value="UniProtKB-SubCell"/>
</dbReference>